<dbReference type="InterPro" id="IPR036864">
    <property type="entry name" value="Zn2-C6_fun-type_DNA-bd_sf"/>
</dbReference>
<proteinExistence type="predicted"/>
<evidence type="ECO:0000313" key="8">
    <source>
        <dbReference type="EMBL" id="PMD30480.1"/>
    </source>
</evidence>
<gene>
    <name evidence="8" type="ORF">L207DRAFT_592602</name>
</gene>
<dbReference type="CDD" id="cd12148">
    <property type="entry name" value="fungal_TF_MHR"/>
    <property type="match status" value="1"/>
</dbReference>
<dbReference type="GO" id="GO:0003677">
    <property type="term" value="F:DNA binding"/>
    <property type="evidence" value="ECO:0007669"/>
    <property type="project" value="InterPro"/>
</dbReference>
<feature type="compositionally biased region" description="Basic and acidic residues" evidence="6">
    <location>
        <begin position="23"/>
        <end position="37"/>
    </location>
</feature>
<dbReference type="AlphaFoldDB" id="A0A2J6QW40"/>
<accession>A0A2J6QW40</accession>
<dbReference type="InterPro" id="IPR001138">
    <property type="entry name" value="Zn2Cys6_DnaBD"/>
</dbReference>
<evidence type="ECO:0000256" key="5">
    <source>
        <dbReference type="ARBA" id="ARBA00023242"/>
    </source>
</evidence>
<feature type="region of interest" description="Disordered" evidence="6">
    <location>
        <begin position="147"/>
        <end position="193"/>
    </location>
</feature>
<dbReference type="SUPFAM" id="SSF57701">
    <property type="entry name" value="Zn2/Cys6 DNA-binding domain"/>
    <property type="match status" value="1"/>
</dbReference>
<feature type="compositionally biased region" description="Polar residues" evidence="6">
    <location>
        <begin position="737"/>
        <end position="751"/>
    </location>
</feature>
<dbReference type="GO" id="GO:0005634">
    <property type="term" value="C:nucleus"/>
    <property type="evidence" value="ECO:0007669"/>
    <property type="project" value="UniProtKB-SubCell"/>
</dbReference>
<dbReference type="CDD" id="cd00067">
    <property type="entry name" value="GAL4"/>
    <property type="match status" value="1"/>
</dbReference>
<dbReference type="STRING" id="1149755.A0A2J6QW40"/>
<reference evidence="8 9" key="1">
    <citation type="submission" date="2016-04" db="EMBL/GenBank/DDBJ databases">
        <title>A degradative enzymes factory behind the ericoid mycorrhizal symbiosis.</title>
        <authorList>
            <consortium name="DOE Joint Genome Institute"/>
            <person name="Martino E."/>
            <person name="Morin E."/>
            <person name="Grelet G."/>
            <person name="Kuo A."/>
            <person name="Kohler A."/>
            <person name="Daghino S."/>
            <person name="Barry K."/>
            <person name="Choi C."/>
            <person name="Cichocki N."/>
            <person name="Clum A."/>
            <person name="Copeland A."/>
            <person name="Hainaut M."/>
            <person name="Haridas S."/>
            <person name="Labutti K."/>
            <person name="Lindquist E."/>
            <person name="Lipzen A."/>
            <person name="Khouja H.-R."/>
            <person name="Murat C."/>
            <person name="Ohm R."/>
            <person name="Olson A."/>
            <person name="Spatafora J."/>
            <person name="Veneault-Fourrey C."/>
            <person name="Henrissat B."/>
            <person name="Grigoriev I."/>
            <person name="Martin F."/>
            <person name="Perotto S."/>
        </authorList>
    </citation>
    <scope>NUCLEOTIDE SEQUENCE [LARGE SCALE GENOMIC DNA]</scope>
    <source>
        <strain evidence="8 9">F</strain>
    </source>
</reference>
<feature type="compositionally biased region" description="Polar residues" evidence="6">
    <location>
        <begin position="715"/>
        <end position="725"/>
    </location>
</feature>
<dbReference type="InterPro" id="IPR050815">
    <property type="entry name" value="TF_fung"/>
</dbReference>
<dbReference type="GO" id="GO:0006351">
    <property type="term" value="P:DNA-templated transcription"/>
    <property type="evidence" value="ECO:0007669"/>
    <property type="project" value="InterPro"/>
</dbReference>
<keyword evidence="2" id="KW-0479">Metal-binding</keyword>
<evidence type="ECO:0000256" key="2">
    <source>
        <dbReference type="ARBA" id="ARBA00022723"/>
    </source>
</evidence>
<feature type="region of interest" description="Disordered" evidence="6">
    <location>
        <begin position="1"/>
        <end position="40"/>
    </location>
</feature>
<evidence type="ECO:0000256" key="1">
    <source>
        <dbReference type="ARBA" id="ARBA00004123"/>
    </source>
</evidence>
<evidence type="ECO:0000259" key="7">
    <source>
        <dbReference type="PROSITE" id="PS50048"/>
    </source>
</evidence>
<dbReference type="GO" id="GO:0000981">
    <property type="term" value="F:DNA-binding transcription factor activity, RNA polymerase II-specific"/>
    <property type="evidence" value="ECO:0007669"/>
    <property type="project" value="InterPro"/>
</dbReference>
<keyword evidence="4" id="KW-0804">Transcription</keyword>
<keyword evidence="3" id="KW-0805">Transcription regulation</keyword>
<protein>
    <recommendedName>
        <fullName evidence="7">Zn(2)-C6 fungal-type domain-containing protein</fullName>
    </recommendedName>
</protein>
<dbReference type="PANTHER" id="PTHR47338">
    <property type="entry name" value="ZN(II)2CYS6 TRANSCRIPTION FACTOR (EUROFUNG)-RELATED"/>
    <property type="match status" value="1"/>
</dbReference>
<dbReference type="SMART" id="SM00906">
    <property type="entry name" value="Fungal_trans"/>
    <property type="match status" value="1"/>
</dbReference>
<dbReference type="GO" id="GO:0008270">
    <property type="term" value="F:zinc ion binding"/>
    <property type="evidence" value="ECO:0007669"/>
    <property type="project" value="InterPro"/>
</dbReference>
<comment type="subcellular location">
    <subcellularLocation>
        <location evidence="1">Nucleus</location>
    </subcellularLocation>
</comment>
<feature type="compositionally biased region" description="Polar residues" evidence="6">
    <location>
        <begin position="147"/>
        <end position="162"/>
    </location>
</feature>
<dbReference type="SMART" id="SM00066">
    <property type="entry name" value="GAL4"/>
    <property type="match status" value="1"/>
</dbReference>
<dbReference type="Pfam" id="PF04082">
    <property type="entry name" value="Fungal_trans"/>
    <property type="match status" value="1"/>
</dbReference>
<name>A0A2J6QW40_HYAVF</name>
<dbReference type="PANTHER" id="PTHR47338:SF23">
    <property type="entry name" value="ZN(II)2CYS6 TRANSCRIPTION FACTOR (EUROFUNG)"/>
    <property type="match status" value="1"/>
</dbReference>
<dbReference type="Pfam" id="PF00172">
    <property type="entry name" value="Zn_clus"/>
    <property type="match status" value="1"/>
</dbReference>
<evidence type="ECO:0000256" key="4">
    <source>
        <dbReference type="ARBA" id="ARBA00023163"/>
    </source>
</evidence>
<organism evidence="8 9">
    <name type="scientific">Hyaloscypha variabilis (strain UAMH 11265 / GT02V1 / F)</name>
    <name type="common">Meliniomyces variabilis</name>
    <dbReference type="NCBI Taxonomy" id="1149755"/>
    <lineage>
        <taxon>Eukaryota</taxon>
        <taxon>Fungi</taxon>
        <taxon>Dikarya</taxon>
        <taxon>Ascomycota</taxon>
        <taxon>Pezizomycotina</taxon>
        <taxon>Leotiomycetes</taxon>
        <taxon>Helotiales</taxon>
        <taxon>Hyaloscyphaceae</taxon>
        <taxon>Hyaloscypha</taxon>
        <taxon>Hyaloscypha variabilis</taxon>
    </lineage>
</organism>
<dbReference type="PROSITE" id="PS50048">
    <property type="entry name" value="ZN2_CY6_FUNGAL_2"/>
    <property type="match status" value="1"/>
</dbReference>
<dbReference type="PROSITE" id="PS00463">
    <property type="entry name" value="ZN2_CY6_FUNGAL_1"/>
    <property type="match status" value="1"/>
</dbReference>
<dbReference type="EMBL" id="KZ613967">
    <property type="protein sequence ID" value="PMD30480.1"/>
    <property type="molecule type" value="Genomic_DNA"/>
</dbReference>
<feature type="region of interest" description="Disordered" evidence="6">
    <location>
        <begin position="694"/>
        <end position="763"/>
    </location>
</feature>
<feature type="compositionally biased region" description="Basic residues" evidence="6">
    <location>
        <begin position="170"/>
        <end position="179"/>
    </location>
</feature>
<keyword evidence="9" id="KW-1185">Reference proteome</keyword>
<sequence length="834" mass="93612">MPQIQTSGLRGEIPQPPPAAENGSEKAESNHPVREDETPACQSCRKRKLKCSRESPSCNQCTRLGNACQYERRDKPGMKSGAIEALNRRLEVLEKILLDSEGNQKRAEDDHGCIYHASLLLAKELQPETGLLGRALHNDDSVRQSLQSCRDTDSIAKNTSETLDSDGPSRKRKRSRSRNRVQTPVDDNETSSSLPSHEILNVTIDAYFSSTHHWIPFLHPFRFRRDMEDPHKRPRLELILHAIVYASMHRLDLDMVNIKQTEVERQVELSRNTVILNALDSLTIENVQALVIVAFMAIINGQVCKAWSIIGSLTRTVEYLQLTVEPDTLQRGSLSAPLSLLDNPADWTESEDRRRVFWNVFLLDRFCSITTGWSTSLTSDDVHRRLPCDGELWHKETPALTPYFGIWNKSAAKIGNSVAYIPAHYPTSDHETDHRSPTTTSSVGPVDTSKLGAFAYCIEATESLSQVTSFFLQQKVNFRDASEFSSWLTRFKELDLRLVHWKMFLPQKWKDSNVSRDTALINMDPNLTLAHITHNTSMILLHQHIAYPPPDWDGLVKLPSSCSAETCQSAAIETASIGQKYLKHTEIGILSSQFALCTFVAARILLVHWCFYNTPLLPEYFVLLENLERMSELCRGATESSEEETIHPSNLDLAGKYLLHLQCLHHKCSSIPNFRLDPNYGGLLPPLAIPPPLSAITSSPRPRLTDPNHLRHLSHSGQSPGNNLGQLYANGNPAIPLTNQSPTSAISPRSQSHVRRPTGLSPTWYTNVNAAEDRNASGGVQGMHQDVNGYNSHDTAELLAVSNQLMDQEFLDLDRVITLDDMDFALGFDLWNYA</sequence>
<feature type="domain" description="Zn(2)-C6 fungal-type" evidence="7">
    <location>
        <begin position="40"/>
        <end position="70"/>
    </location>
</feature>
<dbReference type="Proteomes" id="UP000235786">
    <property type="component" value="Unassembled WGS sequence"/>
</dbReference>
<keyword evidence="5" id="KW-0539">Nucleus</keyword>
<evidence type="ECO:0000256" key="6">
    <source>
        <dbReference type="SAM" id="MobiDB-lite"/>
    </source>
</evidence>
<dbReference type="Gene3D" id="4.10.240.10">
    <property type="entry name" value="Zn(2)-C6 fungal-type DNA-binding domain"/>
    <property type="match status" value="1"/>
</dbReference>
<dbReference type="OrthoDB" id="4456959at2759"/>
<dbReference type="InterPro" id="IPR007219">
    <property type="entry name" value="XnlR_reg_dom"/>
</dbReference>
<evidence type="ECO:0000313" key="9">
    <source>
        <dbReference type="Proteomes" id="UP000235786"/>
    </source>
</evidence>
<evidence type="ECO:0000256" key="3">
    <source>
        <dbReference type="ARBA" id="ARBA00023015"/>
    </source>
</evidence>